<keyword evidence="5" id="KW-1185">Reference proteome</keyword>
<evidence type="ECO:0000313" key="5">
    <source>
        <dbReference type="Proteomes" id="UP000501058"/>
    </source>
</evidence>
<reference evidence="4 5" key="1">
    <citation type="submission" date="2020-03" db="EMBL/GenBank/DDBJ databases">
        <title>Propioniciclava sp. nov., isolated from Hydrophilus acuminatus.</title>
        <authorList>
            <person name="Hyun D.-W."/>
            <person name="Bae J.-W."/>
        </authorList>
    </citation>
    <scope>NUCLEOTIDE SEQUENCE [LARGE SCALE GENOMIC DNA]</scope>
    <source>
        <strain evidence="4 5">HDW11</strain>
    </source>
</reference>
<feature type="signal peptide" evidence="3">
    <location>
        <begin position="1"/>
        <end position="22"/>
    </location>
</feature>
<dbReference type="PROSITE" id="PS51257">
    <property type="entry name" value="PROKAR_LIPOPROTEIN"/>
    <property type="match status" value="1"/>
</dbReference>
<dbReference type="Proteomes" id="UP000501058">
    <property type="component" value="Chromosome"/>
</dbReference>
<dbReference type="PANTHER" id="PTHR43649">
    <property type="entry name" value="ARABINOSE-BINDING PROTEIN-RELATED"/>
    <property type="match status" value="1"/>
</dbReference>
<dbReference type="PROSITE" id="PS51318">
    <property type="entry name" value="TAT"/>
    <property type="match status" value="1"/>
</dbReference>
<keyword evidence="2" id="KW-0813">Transport</keyword>
<keyword evidence="3" id="KW-0732">Signal</keyword>
<protein>
    <submittedName>
        <fullName evidence="4">Extracellular solute-binding protein</fullName>
    </submittedName>
</protein>
<organism evidence="4 5">
    <name type="scientific">Propioniciclava coleopterorum</name>
    <dbReference type="NCBI Taxonomy" id="2714937"/>
    <lineage>
        <taxon>Bacteria</taxon>
        <taxon>Bacillati</taxon>
        <taxon>Actinomycetota</taxon>
        <taxon>Actinomycetes</taxon>
        <taxon>Propionibacteriales</taxon>
        <taxon>Propionibacteriaceae</taxon>
        <taxon>Propioniciclava</taxon>
    </lineage>
</organism>
<feature type="chain" id="PRO_5038466978" evidence="3">
    <location>
        <begin position="23"/>
        <end position="440"/>
    </location>
</feature>
<dbReference type="EMBL" id="CP049865">
    <property type="protein sequence ID" value="QIK73712.1"/>
    <property type="molecule type" value="Genomic_DNA"/>
</dbReference>
<accession>A0A6G7YA62</accession>
<dbReference type="InterPro" id="IPR006311">
    <property type="entry name" value="TAT_signal"/>
</dbReference>
<dbReference type="InterPro" id="IPR050490">
    <property type="entry name" value="Bact_solute-bd_prot1"/>
</dbReference>
<evidence type="ECO:0000313" key="4">
    <source>
        <dbReference type="EMBL" id="QIK73712.1"/>
    </source>
</evidence>
<dbReference type="InterPro" id="IPR006059">
    <property type="entry name" value="SBP"/>
</dbReference>
<evidence type="ECO:0000256" key="2">
    <source>
        <dbReference type="ARBA" id="ARBA00022448"/>
    </source>
</evidence>
<evidence type="ECO:0000256" key="1">
    <source>
        <dbReference type="ARBA" id="ARBA00008520"/>
    </source>
</evidence>
<comment type="similarity">
    <text evidence="1">Belongs to the bacterial solute-binding protein 1 family.</text>
</comment>
<dbReference type="Gene3D" id="3.40.190.10">
    <property type="entry name" value="Periplasmic binding protein-like II"/>
    <property type="match status" value="2"/>
</dbReference>
<gene>
    <name evidence="4" type="ORF">G7070_17375</name>
</gene>
<sequence length="440" mass="47683">MTYTRRSFLSLAAATGVGLTLAGCSNGPAAAPGGGGAPGAANGTFTYWSMWKEGEPQQKVIARALEAYEKANNVKVEVEWQGRNNLQKLVPALNTNTVPDLVDGPYSKAYAAMVATDQALALTEAWNADVDGKPLKSYVPQKYLDGVPIMTDSGAPWMMPYQVQSDAVWYNAAKFPEIKANPPQTWDEWIAMMEGYKAKGLIPLAADGDVGGYNAGFLSTLIVRGGGHGSQLKISEDVTGAKWRDQIAVDAAKKVEQLAKSGLIIDGYTASKWPAQQQRWANNEAVFMFMGSWLPTESGTYAASGFEYDSFPFPKTGSEQSLRADFSGFMVPKKAKNAASAQAFAATLMKKEFQDAWGTEAKGIPMREDASTAPELKSVQDALAKAKDYHQQNDGVAFTGYNEKVFWPADDELFGGKISADQFIDRMVTEQAAYWKSQGK</sequence>
<dbReference type="RefSeq" id="WP_166234795.1">
    <property type="nucleotide sequence ID" value="NZ_CP049865.1"/>
</dbReference>
<dbReference type="AlphaFoldDB" id="A0A6G7YA62"/>
<name>A0A6G7YA62_9ACTN</name>
<dbReference type="SUPFAM" id="SSF53850">
    <property type="entry name" value="Periplasmic binding protein-like II"/>
    <property type="match status" value="1"/>
</dbReference>
<proteinExistence type="inferred from homology"/>
<evidence type="ECO:0000256" key="3">
    <source>
        <dbReference type="SAM" id="SignalP"/>
    </source>
</evidence>
<dbReference type="KEGG" id="prv:G7070_17375"/>
<dbReference type="Pfam" id="PF13416">
    <property type="entry name" value="SBP_bac_8"/>
    <property type="match status" value="1"/>
</dbReference>
<dbReference type="PANTHER" id="PTHR43649:SF29">
    <property type="entry name" value="OSMOPROTECTIVE COMPOUNDS-BINDING PROTEIN GGTB"/>
    <property type="match status" value="1"/>
</dbReference>